<accession>M7PP10</accession>
<dbReference type="PANTHER" id="PTHR32552">
    <property type="entry name" value="FERRICHROME IRON RECEPTOR-RELATED"/>
    <property type="match status" value="1"/>
</dbReference>
<keyword evidence="5" id="KW-0410">Iron transport</keyword>
<dbReference type="NCBIfam" id="TIGR01783">
    <property type="entry name" value="TonB-siderophor"/>
    <property type="match status" value="1"/>
</dbReference>
<dbReference type="Pfam" id="PF00593">
    <property type="entry name" value="TonB_dep_Rec_b-barrel"/>
    <property type="match status" value="1"/>
</dbReference>
<dbReference type="InterPro" id="IPR039426">
    <property type="entry name" value="TonB-dep_rcpt-like"/>
</dbReference>
<proteinExistence type="inferred from homology"/>
<dbReference type="Pfam" id="PF07715">
    <property type="entry name" value="Plug"/>
    <property type="match status" value="1"/>
</dbReference>
<keyword evidence="11 14" id="KW-0472">Membrane</keyword>
<evidence type="ECO:0000256" key="10">
    <source>
        <dbReference type="ARBA" id="ARBA00023077"/>
    </source>
</evidence>
<name>M7PP10_9GAMM</name>
<dbReference type="CDD" id="cd01347">
    <property type="entry name" value="ligand_gated_channel"/>
    <property type="match status" value="1"/>
</dbReference>
<evidence type="ECO:0000256" key="7">
    <source>
        <dbReference type="ARBA" id="ARBA00022729"/>
    </source>
</evidence>
<evidence type="ECO:0000256" key="4">
    <source>
        <dbReference type="ARBA" id="ARBA00022452"/>
    </source>
</evidence>
<evidence type="ECO:0000259" key="16">
    <source>
        <dbReference type="SMART" id="SM00965"/>
    </source>
</evidence>
<keyword evidence="8" id="KW-0408">Iron</keyword>
<keyword evidence="9" id="KW-0406">Ion transport</keyword>
<dbReference type="Gene3D" id="2.40.170.20">
    <property type="entry name" value="TonB-dependent receptor, beta-barrel domain"/>
    <property type="match status" value="1"/>
</dbReference>
<evidence type="ECO:0000256" key="14">
    <source>
        <dbReference type="PROSITE-ProRule" id="PRU01360"/>
    </source>
</evidence>
<evidence type="ECO:0000256" key="9">
    <source>
        <dbReference type="ARBA" id="ARBA00023065"/>
    </source>
</evidence>
<dbReference type="eggNOG" id="COG4773">
    <property type="taxonomic scope" value="Bacteria"/>
</dbReference>
<evidence type="ECO:0000256" key="12">
    <source>
        <dbReference type="ARBA" id="ARBA00023170"/>
    </source>
</evidence>
<comment type="similarity">
    <text evidence="2 14 15">Belongs to the TonB-dependent receptor family.</text>
</comment>
<keyword evidence="18" id="KW-1185">Reference proteome</keyword>
<keyword evidence="7" id="KW-0732">Signal</keyword>
<organism evidence="17 18">
    <name type="scientific">Methylophaga lonarensis MPL</name>
    <dbReference type="NCBI Taxonomy" id="1286106"/>
    <lineage>
        <taxon>Bacteria</taxon>
        <taxon>Pseudomonadati</taxon>
        <taxon>Pseudomonadota</taxon>
        <taxon>Gammaproteobacteria</taxon>
        <taxon>Thiotrichales</taxon>
        <taxon>Piscirickettsiaceae</taxon>
        <taxon>Methylophaga</taxon>
    </lineage>
</organism>
<evidence type="ECO:0000256" key="15">
    <source>
        <dbReference type="RuleBase" id="RU003357"/>
    </source>
</evidence>
<evidence type="ECO:0000256" key="2">
    <source>
        <dbReference type="ARBA" id="ARBA00009810"/>
    </source>
</evidence>
<dbReference type="InterPro" id="IPR000531">
    <property type="entry name" value="Beta-barrel_TonB"/>
</dbReference>
<dbReference type="PROSITE" id="PS52016">
    <property type="entry name" value="TONB_DEPENDENT_REC_3"/>
    <property type="match status" value="1"/>
</dbReference>
<evidence type="ECO:0000313" key="18">
    <source>
        <dbReference type="Proteomes" id="UP000012019"/>
    </source>
</evidence>
<dbReference type="SMART" id="SM00965">
    <property type="entry name" value="STN"/>
    <property type="match status" value="1"/>
</dbReference>
<evidence type="ECO:0000256" key="11">
    <source>
        <dbReference type="ARBA" id="ARBA00023136"/>
    </source>
</evidence>
<evidence type="ECO:0000256" key="5">
    <source>
        <dbReference type="ARBA" id="ARBA00022496"/>
    </source>
</evidence>
<evidence type="ECO:0000256" key="8">
    <source>
        <dbReference type="ARBA" id="ARBA00023004"/>
    </source>
</evidence>
<dbReference type="SUPFAM" id="SSF56935">
    <property type="entry name" value="Porins"/>
    <property type="match status" value="1"/>
</dbReference>
<reference evidence="17 18" key="1">
    <citation type="journal article" date="2013" name="Genome Announc.">
        <title>Draft Genome Sequence of Methylophaga lonarensis MPLT, a Haloalkaliphilic (Non-Methane-Utilizing) Methylotroph.</title>
        <authorList>
            <person name="Shetty S.A."/>
            <person name="Marathe N.P."/>
            <person name="Munot H."/>
            <person name="Antony C.P."/>
            <person name="Dhotre D.P."/>
            <person name="Murrell J.C."/>
            <person name="Shouche Y.S."/>
        </authorList>
    </citation>
    <scope>NUCLEOTIDE SEQUENCE [LARGE SCALE GENOMIC DNA]</scope>
    <source>
        <strain evidence="17 18">MPL</strain>
    </source>
</reference>
<protein>
    <submittedName>
        <fullName evidence="17">TonB-dependent siderophore receptor</fullName>
    </submittedName>
</protein>
<keyword evidence="12 17" id="KW-0675">Receptor</keyword>
<evidence type="ECO:0000256" key="1">
    <source>
        <dbReference type="ARBA" id="ARBA00004571"/>
    </source>
</evidence>
<feature type="domain" description="Secretin/TonB short N-terminal" evidence="16">
    <location>
        <begin position="81"/>
        <end position="131"/>
    </location>
</feature>
<dbReference type="EMBL" id="APHR01000067">
    <property type="protein sequence ID" value="EMR12199.1"/>
    <property type="molecule type" value="Genomic_DNA"/>
</dbReference>
<comment type="caution">
    <text evidence="17">The sequence shown here is derived from an EMBL/GenBank/DDBJ whole genome shotgun (WGS) entry which is preliminary data.</text>
</comment>
<evidence type="ECO:0000256" key="13">
    <source>
        <dbReference type="ARBA" id="ARBA00023237"/>
    </source>
</evidence>
<dbReference type="PATRIC" id="fig|1286106.3.peg.2319"/>
<sequence length="824" mass="91073">MQMFLICNQKDSEMSQPPSNKNRLNQLIRAAVLGSSAFSLVIMPTQAIIAETLAEQQVIVFDVPAGSLTQSLNQIALIAGVNLSWSPDLTRAHSAAAISGRYTVEEALELVLRETDLLVQTTGSGYTLVTRSNAVQDVATPAEQTEQSLSLGRMEVSSMGLGAMTEGTGSYTTGRVNSSTRLGLSLRETPQTITVITSQQIKDFGYDTMDDVLKATSGTYVYNRGANGGAYFSRGFAMQSQYDGIANPWGISEQNRNPSPDSAILDHVEVVQGASGLLTGAGDPGGTVNMVRKMPTSTPQAAFEVSLGSWNYRRAMADVSGPLIESGRIRGRAVAAVQREKSFVDHEFSNRRVFYGVLETDLTDTTLVSANVQIQHNRYNDDFGVQLGPSGEDLGFGRSSFFGADWGRLEKENRLYTVRLDQQLPHDWQLRAAFNRSETDVNNKMAFPMGSVDVDTGSGMTIRRNRLQREFFSNAFDVYASGPLMLLGREHELVLGGNSAIQTDRSRNNFSNVPIDNLYQFDPRAVPYLDDDTLTEWPSFSRTRQRGVYSAARINIADPLKLIVGGRLSWFESGTARENRVWSPYAGLIYDLNDWASAYASYSDIFNPQSNKNASGNNLDPVVGKNYEVGLKGEFFEGRLNTGLALFRLEQTNLARLDESVPFDQNNACEGWCYTASDKVLSRGVDFSVAGAVTEDWQMMAGYSYVHSKYASGDQSGDAYNTYMPQHIFRMSTIYQIPASQWSVGGDVQYHSRIYQKTDAYHIRQGGVGLVGLLAKYQLTEQSEIKLSVQNLFDRKYFESISSPNYFNSYGAPRSAYITYQLNI</sequence>
<dbReference type="InterPro" id="IPR011662">
    <property type="entry name" value="Secretin/TonB_short_N"/>
</dbReference>
<keyword evidence="6 14" id="KW-0812">Transmembrane</keyword>
<comment type="subcellular location">
    <subcellularLocation>
        <location evidence="1 14">Cell outer membrane</location>
        <topology evidence="1 14">Multi-pass membrane protein</topology>
    </subcellularLocation>
</comment>
<dbReference type="InterPro" id="IPR010105">
    <property type="entry name" value="TonB_sidphr_rcpt"/>
</dbReference>
<dbReference type="GO" id="GO:0015891">
    <property type="term" value="P:siderophore transport"/>
    <property type="evidence" value="ECO:0007669"/>
    <property type="project" value="InterPro"/>
</dbReference>
<gene>
    <name evidence="17" type="ORF">MPL1_11593</name>
</gene>
<dbReference type="STRING" id="1286106.MPL1_11593"/>
<dbReference type="GO" id="GO:0015344">
    <property type="term" value="F:siderophore uptake transmembrane transporter activity"/>
    <property type="evidence" value="ECO:0007669"/>
    <property type="project" value="TreeGrafter"/>
</dbReference>
<dbReference type="Gene3D" id="3.55.50.30">
    <property type="match status" value="1"/>
</dbReference>
<keyword evidence="13 14" id="KW-0998">Cell outer membrane</keyword>
<dbReference type="FunFam" id="2.170.130.10:FF:000010">
    <property type="entry name" value="Ferripyoverdine receptor"/>
    <property type="match status" value="1"/>
</dbReference>
<evidence type="ECO:0000256" key="3">
    <source>
        <dbReference type="ARBA" id="ARBA00022448"/>
    </source>
</evidence>
<dbReference type="GO" id="GO:0038023">
    <property type="term" value="F:signaling receptor activity"/>
    <property type="evidence" value="ECO:0007669"/>
    <property type="project" value="InterPro"/>
</dbReference>
<keyword evidence="4 14" id="KW-1134">Transmembrane beta strand</keyword>
<evidence type="ECO:0000313" key="17">
    <source>
        <dbReference type="EMBL" id="EMR12199.1"/>
    </source>
</evidence>
<dbReference type="Gene3D" id="2.170.130.10">
    <property type="entry name" value="TonB-dependent receptor, plug domain"/>
    <property type="match status" value="1"/>
</dbReference>
<keyword evidence="3 14" id="KW-0813">Transport</keyword>
<dbReference type="InterPro" id="IPR036942">
    <property type="entry name" value="Beta-barrel_TonB_sf"/>
</dbReference>
<dbReference type="Proteomes" id="UP000012019">
    <property type="component" value="Unassembled WGS sequence"/>
</dbReference>
<dbReference type="InterPro" id="IPR037066">
    <property type="entry name" value="Plug_dom_sf"/>
</dbReference>
<dbReference type="AlphaFoldDB" id="M7PP10"/>
<dbReference type="PANTHER" id="PTHR32552:SF74">
    <property type="entry name" value="HYDROXAMATE SIDEROPHORE RECEPTOR FHUE"/>
    <property type="match status" value="1"/>
</dbReference>
<dbReference type="InterPro" id="IPR012910">
    <property type="entry name" value="Plug_dom"/>
</dbReference>
<keyword evidence="10 15" id="KW-0798">TonB box</keyword>
<dbReference type="GO" id="GO:0009279">
    <property type="term" value="C:cell outer membrane"/>
    <property type="evidence" value="ECO:0007669"/>
    <property type="project" value="UniProtKB-SubCell"/>
</dbReference>
<evidence type="ECO:0000256" key="6">
    <source>
        <dbReference type="ARBA" id="ARBA00022692"/>
    </source>
</evidence>